<dbReference type="InterPro" id="IPR002933">
    <property type="entry name" value="Peptidase_M20"/>
</dbReference>
<dbReference type="InterPro" id="IPR017150">
    <property type="entry name" value="Pept_M20_glutamate_carboxypep"/>
</dbReference>
<dbReference type="Pfam" id="PF07687">
    <property type="entry name" value="M20_dimer"/>
    <property type="match status" value="1"/>
</dbReference>
<keyword evidence="5" id="KW-0121">Carboxypeptidase</keyword>
<feature type="active site" description="Proton acceptor" evidence="3">
    <location>
        <position position="150"/>
    </location>
</feature>
<dbReference type="GO" id="GO:0046872">
    <property type="term" value="F:metal ion binding"/>
    <property type="evidence" value="ECO:0007669"/>
    <property type="project" value="UniProtKB-KW"/>
</dbReference>
<dbReference type="PANTHER" id="PTHR43808">
    <property type="entry name" value="ACETYLORNITHINE DEACETYLASE"/>
    <property type="match status" value="1"/>
</dbReference>
<dbReference type="PIRSF" id="PIRSF037238">
    <property type="entry name" value="Carboxypeptidase_G2"/>
    <property type="match status" value="1"/>
</dbReference>
<dbReference type="Proteomes" id="UP000182379">
    <property type="component" value="Unassembled WGS sequence"/>
</dbReference>
<sequence>MEATDAQLKEYIEGKRQEMLDLWAEIVNTESGPKQLDGVNRVGDILQRELEKAGARVRRVKVDHAGDLIVGDWNPGSKEKPVVFMGHMDTVFPAGEAAKNPFRVDEEGNAYGPGVLDMKAGLVIGLYALKALQAIGWNRRPIRFLGVPDEETLHMFSNAKPLIAREAAGAAVVLNFEPGPVSDKLVIGRYGGGPVSITVHGVAAHSGSDPEKGRSAVLEAAHKILKLEAANDIPRGKLINCGAVEGGIGENTIPDFCKIRIGIRYRNQAIGDEIFALLRQVTEKCTVEGTWAELDTSRVMQCMETTEGVRALYGHVADTGEALGLGRIEGIQVGGLSDAGISAAAGIPTLCGMGVRGEGAHTDREFAQVESLYERCLLAAAAVRTL</sequence>
<dbReference type="Gene3D" id="3.40.630.10">
    <property type="entry name" value="Zn peptidases"/>
    <property type="match status" value="1"/>
</dbReference>
<accession>A0A1H2YEU3</accession>
<dbReference type="RefSeq" id="WP_012938141.1">
    <property type="nucleotide sequence ID" value="NZ_FNOP01000011.1"/>
</dbReference>
<dbReference type="GeneID" id="78334520"/>
<dbReference type="Pfam" id="PF01546">
    <property type="entry name" value="Peptidase_M20"/>
    <property type="match status" value="1"/>
</dbReference>
<feature type="active site" evidence="3">
    <location>
        <position position="89"/>
    </location>
</feature>
<dbReference type="InterPro" id="IPR036264">
    <property type="entry name" value="Bact_exopeptidase_dim_dom"/>
</dbReference>
<keyword evidence="5" id="KW-0645">Protease</keyword>
<evidence type="ECO:0000259" key="4">
    <source>
        <dbReference type="Pfam" id="PF07687"/>
    </source>
</evidence>
<evidence type="ECO:0000256" key="1">
    <source>
        <dbReference type="ARBA" id="ARBA00022723"/>
    </source>
</evidence>
<dbReference type="EMBL" id="FNOP01000011">
    <property type="protein sequence ID" value="SDX03348.1"/>
    <property type="molecule type" value="Genomic_DNA"/>
</dbReference>
<keyword evidence="2" id="KW-0378">Hydrolase</keyword>
<keyword evidence="1" id="KW-0479">Metal-binding</keyword>
<evidence type="ECO:0000313" key="6">
    <source>
        <dbReference type="Proteomes" id="UP000182379"/>
    </source>
</evidence>
<dbReference type="SUPFAM" id="SSF53187">
    <property type="entry name" value="Zn-dependent exopeptidases"/>
    <property type="match status" value="1"/>
</dbReference>
<comment type="caution">
    <text evidence="5">The sequence shown here is derived from an EMBL/GenBank/DDBJ whole genome shotgun (WGS) entry which is preliminary data.</text>
</comment>
<evidence type="ECO:0000313" key="5">
    <source>
        <dbReference type="EMBL" id="SDX03348.1"/>
    </source>
</evidence>
<evidence type="ECO:0000256" key="2">
    <source>
        <dbReference type="ARBA" id="ARBA00022801"/>
    </source>
</evidence>
<organism evidence="5 6">
    <name type="scientific">Acidaminococcus fermentans</name>
    <dbReference type="NCBI Taxonomy" id="905"/>
    <lineage>
        <taxon>Bacteria</taxon>
        <taxon>Bacillati</taxon>
        <taxon>Bacillota</taxon>
        <taxon>Negativicutes</taxon>
        <taxon>Acidaminococcales</taxon>
        <taxon>Acidaminococcaceae</taxon>
        <taxon>Acidaminococcus</taxon>
    </lineage>
</organism>
<dbReference type="GO" id="GO:0004180">
    <property type="term" value="F:carboxypeptidase activity"/>
    <property type="evidence" value="ECO:0007669"/>
    <property type="project" value="UniProtKB-KW"/>
</dbReference>
<dbReference type="InterPro" id="IPR011650">
    <property type="entry name" value="Peptidase_M20_dimer"/>
</dbReference>
<dbReference type="CDD" id="cd03885">
    <property type="entry name" value="M20_CPDG2"/>
    <property type="match status" value="1"/>
</dbReference>
<name>A0A1H2YEU3_ACIFE</name>
<dbReference type="OMA" id="AYGPGVM"/>
<protein>
    <submittedName>
        <fullName evidence="5">Glutamate carboxypeptidase</fullName>
    </submittedName>
</protein>
<dbReference type="SUPFAM" id="SSF55031">
    <property type="entry name" value="Bacterial exopeptidase dimerisation domain"/>
    <property type="match status" value="1"/>
</dbReference>
<dbReference type="AlphaFoldDB" id="A0A1H2YEU3"/>
<reference evidence="5 6" key="1">
    <citation type="submission" date="2016-10" db="EMBL/GenBank/DDBJ databases">
        <authorList>
            <person name="Varghese N."/>
            <person name="Submissions S."/>
        </authorList>
    </citation>
    <scope>NUCLEOTIDE SEQUENCE [LARGE SCALE GENOMIC DNA]</scope>
    <source>
        <strain evidence="5 6">WCC6</strain>
    </source>
</reference>
<proteinExistence type="predicted"/>
<dbReference type="PANTHER" id="PTHR43808:SF9">
    <property type="entry name" value="BLL0789 PROTEIN"/>
    <property type="match status" value="1"/>
</dbReference>
<dbReference type="Gene3D" id="3.30.70.360">
    <property type="match status" value="1"/>
</dbReference>
<evidence type="ECO:0000256" key="3">
    <source>
        <dbReference type="PIRSR" id="PIRSR037238-1"/>
    </source>
</evidence>
<feature type="domain" description="Peptidase M20 dimerisation" evidence="4">
    <location>
        <begin position="188"/>
        <end position="284"/>
    </location>
</feature>
<gene>
    <name evidence="5" type="ORF">SAMN05216495_1116</name>
</gene>
<dbReference type="InterPro" id="IPR050072">
    <property type="entry name" value="Peptidase_M20A"/>
</dbReference>